<evidence type="ECO:0000256" key="1">
    <source>
        <dbReference type="ARBA" id="ARBA00001974"/>
    </source>
</evidence>
<sequence>MFVDVVPMLKFGGLAWVSLGVTNTDSLLYDDEFSKYLEDYPGNFRCNRALSREDRNKNGAKIYVHDKIEEYSNENFKLLG</sequence>
<keyword evidence="8" id="KW-1185">Reference proteome</keyword>
<dbReference type="Pfam" id="PF00175">
    <property type="entry name" value="NAD_binding_1"/>
    <property type="match status" value="1"/>
</dbReference>
<keyword evidence="3" id="KW-0274">FAD</keyword>
<dbReference type="InterPro" id="IPR039261">
    <property type="entry name" value="FNR_nucleotide-bd"/>
</dbReference>
<keyword evidence="4" id="KW-0521">NADP</keyword>
<dbReference type="InterPro" id="IPR001433">
    <property type="entry name" value="OxRdtase_FAD/NAD-bd"/>
</dbReference>
<organism evidence="7 8">
    <name type="scientific">Castilleja foliolosa</name>
    <dbReference type="NCBI Taxonomy" id="1961234"/>
    <lineage>
        <taxon>Eukaryota</taxon>
        <taxon>Viridiplantae</taxon>
        <taxon>Streptophyta</taxon>
        <taxon>Embryophyta</taxon>
        <taxon>Tracheophyta</taxon>
        <taxon>Spermatophyta</taxon>
        <taxon>Magnoliopsida</taxon>
        <taxon>eudicotyledons</taxon>
        <taxon>Gunneridae</taxon>
        <taxon>Pentapetalae</taxon>
        <taxon>asterids</taxon>
        <taxon>lamiids</taxon>
        <taxon>Lamiales</taxon>
        <taxon>Orobanchaceae</taxon>
        <taxon>Pedicularideae</taxon>
        <taxon>Castillejinae</taxon>
        <taxon>Castilleja</taxon>
    </lineage>
</organism>
<evidence type="ECO:0000256" key="2">
    <source>
        <dbReference type="ARBA" id="ARBA00022630"/>
    </source>
</evidence>
<dbReference type="InterPro" id="IPR015701">
    <property type="entry name" value="FNR"/>
</dbReference>
<protein>
    <recommendedName>
        <fullName evidence="6">Oxidoreductase FAD/NAD(P)-binding domain-containing protein</fullName>
    </recommendedName>
</protein>
<evidence type="ECO:0000256" key="5">
    <source>
        <dbReference type="ARBA" id="ARBA00023002"/>
    </source>
</evidence>
<dbReference type="Proteomes" id="UP001632038">
    <property type="component" value="Unassembled WGS sequence"/>
</dbReference>
<keyword evidence="2" id="KW-0285">Flavoprotein</keyword>
<feature type="domain" description="Oxidoreductase FAD/NAD(P)-binding" evidence="6">
    <location>
        <begin position="11"/>
        <end position="74"/>
    </location>
</feature>
<proteinExistence type="predicted"/>
<gene>
    <name evidence="7" type="ORF">CASFOL_030794</name>
</gene>
<dbReference type="GO" id="GO:0016491">
    <property type="term" value="F:oxidoreductase activity"/>
    <property type="evidence" value="ECO:0007669"/>
    <property type="project" value="UniProtKB-KW"/>
</dbReference>
<evidence type="ECO:0000313" key="8">
    <source>
        <dbReference type="Proteomes" id="UP001632038"/>
    </source>
</evidence>
<keyword evidence="5" id="KW-0560">Oxidoreductase</keyword>
<dbReference type="PANTHER" id="PTHR43314">
    <property type="match status" value="1"/>
</dbReference>
<dbReference type="AlphaFoldDB" id="A0ABD3C6C1"/>
<reference evidence="8" key="1">
    <citation type="journal article" date="2024" name="IScience">
        <title>Strigolactones Initiate the Formation of Haustorium-like Structures in Castilleja.</title>
        <authorList>
            <person name="Buerger M."/>
            <person name="Peterson D."/>
            <person name="Chory J."/>
        </authorList>
    </citation>
    <scope>NUCLEOTIDE SEQUENCE [LARGE SCALE GENOMIC DNA]</scope>
</reference>
<dbReference type="EMBL" id="JAVIJP010000052">
    <property type="protein sequence ID" value="KAL3625340.1"/>
    <property type="molecule type" value="Genomic_DNA"/>
</dbReference>
<comment type="caution">
    <text evidence="7">The sequence shown here is derived from an EMBL/GenBank/DDBJ whole genome shotgun (WGS) entry which is preliminary data.</text>
</comment>
<dbReference type="SUPFAM" id="SSF52343">
    <property type="entry name" value="Ferredoxin reductase-like, C-terminal NADP-linked domain"/>
    <property type="match status" value="1"/>
</dbReference>
<evidence type="ECO:0000256" key="3">
    <source>
        <dbReference type="ARBA" id="ARBA00022827"/>
    </source>
</evidence>
<evidence type="ECO:0000313" key="7">
    <source>
        <dbReference type="EMBL" id="KAL3625340.1"/>
    </source>
</evidence>
<evidence type="ECO:0000259" key="6">
    <source>
        <dbReference type="Pfam" id="PF00175"/>
    </source>
</evidence>
<evidence type="ECO:0000256" key="4">
    <source>
        <dbReference type="ARBA" id="ARBA00022857"/>
    </source>
</evidence>
<name>A0ABD3C6C1_9LAMI</name>
<accession>A0ABD3C6C1</accession>
<dbReference type="Gene3D" id="3.40.50.80">
    <property type="entry name" value="Nucleotide-binding domain of ferredoxin-NADP reductase (FNR) module"/>
    <property type="match status" value="1"/>
</dbReference>
<comment type="cofactor">
    <cofactor evidence="1">
        <name>FAD</name>
        <dbReference type="ChEBI" id="CHEBI:57692"/>
    </cofactor>
</comment>